<gene>
    <name evidence="2" type="ORF">K7X08_025711</name>
</gene>
<feature type="compositionally biased region" description="Acidic residues" evidence="1">
    <location>
        <begin position="86"/>
        <end position="105"/>
    </location>
</feature>
<organism evidence="2 3">
    <name type="scientific">Anisodus acutangulus</name>
    <dbReference type="NCBI Taxonomy" id="402998"/>
    <lineage>
        <taxon>Eukaryota</taxon>
        <taxon>Viridiplantae</taxon>
        <taxon>Streptophyta</taxon>
        <taxon>Embryophyta</taxon>
        <taxon>Tracheophyta</taxon>
        <taxon>Spermatophyta</taxon>
        <taxon>Magnoliopsida</taxon>
        <taxon>eudicotyledons</taxon>
        <taxon>Gunneridae</taxon>
        <taxon>Pentapetalae</taxon>
        <taxon>asterids</taxon>
        <taxon>lamiids</taxon>
        <taxon>Solanales</taxon>
        <taxon>Solanaceae</taxon>
        <taxon>Solanoideae</taxon>
        <taxon>Hyoscyameae</taxon>
        <taxon>Anisodus</taxon>
    </lineage>
</organism>
<dbReference type="Proteomes" id="UP001152561">
    <property type="component" value="Unassembled WGS sequence"/>
</dbReference>
<keyword evidence="3" id="KW-1185">Reference proteome</keyword>
<accession>A0A9Q1QVW9</accession>
<feature type="region of interest" description="Disordered" evidence="1">
    <location>
        <begin position="59"/>
        <end position="122"/>
    </location>
</feature>
<comment type="caution">
    <text evidence="2">The sequence shown here is derived from an EMBL/GenBank/DDBJ whole genome shotgun (WGS) entry which is preliminary data.</text>
</comment>
<protein>
    <submittedName>
        <fullName evidence="2">Uncharacterized protein</fullName>
    </submittedName>
</protein>
<name>A0A9Q1QVW9_9SOLA</name>
<sequence length="122" mass="13701">MGSLMKREMREAHVGQGCRFFFCSTLTRYLRHHGVFEEEADYRLPMLTLWEDVTQSRHLDDGEAFAEPVDNDVPTPEPEPHMEPASNEDAEAAAQDSESDSDDGDSDHVPTGCVGEEQDDND</sequence>
<evidence type="ECO:0000313" key="3">
    <source>
        <dbReference type="Proteomes" id="UP001152561"/>
    </source>
</evidence>
<reference evidence="3" key="1">
    <citation type="journal article" date="2023" name="Proc. Natl. Acad. Sci. U.S.A.">
        <title>Genomic and structural basis for evolution of tropane alkaloid biosynthesis.</title>
        <authorList>
            <person name="Wanga Y.-J."/>
            <person name="Taina T."/>
            <person name="Yua J.-Y."/>
            <person name="Lia J."/>
            <person name="Xua B."/>
            <person name="Chenc J."/>
            <person name="D'Auriad J.C."/>
            <person name="Huanga J.-P."/>
            <person name="Huanga S.-X."/>
        </authorList>
    </citation>
    <scope>NUCLEOTIDE SEQUENCE [LARGE SCALE GENOMIC DNA]</scope>
    <source>
        <strain evidence="3">cv. KIB-2019</strain>
    </source>
</reference>
<dbReference type="EMBL" id="JAJAGQ010000021">
    <property type="protein sequence ID" value="KAJ8530980.1"/>
    <property type="molecule type" value="Genomic_DNA"/>
</dbReference>
<dbReference type="AlphaFoldDB" id="A0A9Q1QVW9"/>
<proteinExistence type="predicted"/>
<evidence type="ECO:0000313" key="2">
    <source>
        <dbReference type="EMBL" id="KAJ8530980.1"/>
    </source>
</evidence>
<evidence type="ECO:0000256" key="1">
    <source>
        <dbReference type="SAM" id="MobiDB-lite"/>
    </source>
</evidence>